<dbReference type="HOGENOM" id="CLU_2048606_0_0_0"/>
<dbReference type="Proteomes" id="UP000002453">
    <property type="component" value="Chromosome"/>
</dbReference>
<dbReference type="eggNOG" id="COG1520">
    <property type="taxonomic scope" value="Bacteria"/>
</dbReference>
<keyword evidence="2" id="KW-0449">Lipoprotein</keyword>
<dbReference type="STRING" id="484019.THA_1540"/>
<dbReference type="AlphaFoldDB" id="B7IDA4"/>
<gene>
    <name evidence="2" type="ordered locus">THA_1540</name>
</gene>
<protein>
    <submittedName>
        <fullName evidence="2">Lipoprotein, putative</fullName>
    </submittedName>
</protein>
<dbReference type="KEGG" id="taf:THA_1540"/>
<proteinExistence type="predicted"/>
<dbReference type="InterPro" id="IPR013783">
    <property type="entry name" value="Ig-like_fold"/>
</dbReference>
<name>B7IDA4_THEAB</name>
<evidence type="ECO:0000313" key="2">
    <source>
        <dbReference type="EMBL" id="ACJ75981.1"/>
    </source>
</evidence>
<dbReference type="EMBL" id="CP001185">
    <property type="protein sequence ID" value="ACJ75981.1"/>
    <property type="molecule type" value="Genomic_DNA"/>
</dbReference>
<dbReference type="Gene3D" id="2.60.40.10">
    <property type="entry name" value="Immunoglobulins"/>
    <property type="match status" value="1"/>
</dbReference>
<organism evidence="2 3">
    <name type="scientific">Thermosipho africanus (strain TCF52B)</name>
    <dbReference type="NCBI Taxonomy" id="484019"/>
    <lineage>
        <taxon>Bacteria</taxon>
        <taxon>Thermotogati</taxon>
        <taxon>Thermotogota</taxon>
        <taxon>Thermotogae</taxon>
        <taxon>Thermotogales</taxon>
        <taxon>Fervidobacteriaceae</taxon>
        <taxon>Thermosipho</taxon>
    </lineage>
</organism>
<dbReference type="PROSITE" id="PS51257">
    <property type="entry name" value="PROKAR_LIPOPROTEIN"/>
    <property type="match status" value="1"/>
</dbReference>
<evidence type="ECO:0000259" key="1">
    <source>
        <dbReference type="PROSITE" id="PS50853"/>
    </source>
</evidence>
<dbReference type="OrthoDB" id="49710at2"/>
<evidence type="ECO:0000313" key="3">
    <source>
        <dbReference type="Proteomes" id="UP000002453"/>
    </source>
</evidence>
<accession>B7IDA4</accession>
<sequence>MKRSSTLLAILVFLLMILIFSCTNPSPKIINHPPSIPNNPQPLDVATGVVLNPTLSWTCTDPNGDTLTYDVYFSTDATPCLAATNLTANTYNPGTLEKNTTYYWKVVAQDNKGGTSESPV</sequence>
<dbReference type="PROSITE" id="PS50853">
    <property type="entry name" value="FN3"/>
    <property type="match status" value="1"/>
</dbReference>
<reference evidence="2 3" key="1">
    <citation type="journal article" date="2009" name="J. Bacteriol.">
        <title>The genome of Thermosipho africanus TCF52B: lateral genetic connections to the Firmicutes and Archaea.</title>
        <authorList>
            <person name="Nesboe C.L."/>
            <person name="Bapteste E."/>
            <person name="Curtis B."/>
            <person name="Dahle H."/>
            <person name="Lopez P."/>
            <person name="Macleod D."/>
            <person name="Dlutek M."/>
            <person name="Bowman S."/>
            <person name="Zhaxybayeva O."/>
            <person name="Birkeland N.-K."/>
            <person name="Doolittle W.F."/>
        </authorList>
    </citation>
    <scope>NUCLEOTIDE SEQUENCE [LARGE SCALE GENOMIC DNA]</scope>
    <source>
        <strain evidence="2 3">TCF52B</strain>
    </source>
</reference>
<dbReference type="SUPFAM" id="SSF49265">
    <property type="entry name" value="Fibronectin type III"/>
    <property type="match status" value="1"/>
</dbReference>
<dbReference type="InterPro" id="IPR003961">
    <property type="entry name" value="FN3_dom"/>
</dbReference>
<dbReference type="RefSeq" id="WP_012580267.1">
    <property type="nucleotide sequence ID" value="NC_011653.1"/>
</dbReference>
<dbReference type="InterPro" id="IPR036116">
    <property type="entry name" value="FN3_sf"/>
</dbReference>
<feature type="domain" description="Fibronectin type-III" evidence="1">
    <location>
        <begin position="36"/>
        <end position="120"/>
    </location>
</feature>
<keyword evidence="3" id="KW-1185">Reference proteome</keyword>